<dbReference type="KEGG" id="fll:EI427_01785"/>
<dbReference type="AlphaFoldDB" id="A0A3Q9FJD8"/>
<evidence type="ECO:0000313" key="1">
    <source>
        <dbReference type="EMBL" id="AZQ60990.1"/>
    </source>
</evidence>
<sequence>MGEYYHTEQSVKEYIQMAKDVNSENLIRLFENELKKGDAVLEIGSGPGTDWSILNASFKTIGSDLSKEFLHHLNKEFPKGEFLELDAVTLKTSMNFDGIYANKVLQHLTDSQIELSVKRQAALLNDGGVVCHSYWYGEGDENFKGMYVNYQDEKKLLEIYAPYFEVLKLEKYKEFDNDDSIVIIGRKK</sequence>
<reference evidence="1 2" key="1">
    <citation type="submission" date="2018-12" db="EMBL/GenBank/DDBJ databases">
        <title>Flammeovirga pectinis sp. nov., isolated from the gut of the Korean scallop, Patinopecten yessoensis.</title>
        <authorList>
            <person name="Bae J.-W."/>
            <person name="Jeong Y.-S."/>
            <person name="Kang W."/>
        </authorList>
    </citation>
    <scope>NUCLEOTIDE SEQUENCE [LARGE SCALE GENOMIC DNA]</scope>
    <source>
        <strain evidence="1 2">L12M1</strain>
    </source>
</reference>
<dbReference type="GO" id="GO:0008168">
    <property type="term" value="F:methyltransferase activity"/>
    <property type="evidence" value="ECO:0007669"/>
    <property type="project" value="UniProtKB-KW"/>
</dbReference>
<proteinExistence type="predicted"/>
<dbReference type="RefSeq" id="WP_126610975.1">
    <property type="nucleotide sequence ID" value="NZ_CP034562.1"/>
</dbReference>
<dbReference type="CDD" id="cd02440">
    <property type="entry name" value="AdoMet_MTases"/>
    <property type="match status" value="1"/>
</dbReference>
<dbReference type="Pfam" id="PF13489">
    <property type="entry name" value="Methyltransf_23"/>
    <property type="match status" value="1"/>
</dbReference>
<organism evidence="1 2">
    <name type="scientific">Flammeovirga pectinis</name>
    <dbReference type="NCBI Taxonomy" id="2494373"/>
    <lineage>
        <taxon>Bacteria</taxon>
        <taxon>Pseudomonadati</taxon>
        <taxon>Bacteroidota</taxon>
        <taxon>Cytophagia</taxon>
        <taxon>Cytophagales</taxon>
        <taxon>Flammeovirgaceae</taxon>
        <taxon>Flammeovirga</taxon>
    </lineage>
</organism>
<dbReference type="SUPFAM" id="SSF53335">
    <property type="entry name" value="S-adenosyl-L-methionine-dependent methyltransferases"/>
    <property type="match status" value="1"/>
</dbReference>
<evidence type="ECO:0000313" key="2">
    <source>
        <dbReference type="Proteomes" id="UP000267268"/>
    </source>
</evidence>
<gene>
    <name evidence="1" type="ORF">EI427_01785</name>
</gene>
<name>A0A3Q9FJD8_9BACT</name>
<dbReference type="InterPro" id="IPR029063">
    <property type="entry name" value="SAM-dependent_MTases_sf"/>
</dbReference>
<dbReference type="EMBL" id="CP034562">
    <property type="protein sequence ID" value="AZQ60990.1"/>
    <property type="molecule type" value="Genomic_DNA"/>
</dbReference>
<dbReference type="GO" id="GO:0032259">
    <property type="term" value="P:methylation"/>
    <property type="evidence" value="ECO:0007669"/>
    <property type="project" value="UniProtKB-KW"/>
</dbReference>
<keyword evidence="2" id="KW-1185">Reference proteome</keyword>
<protein>
    <submittedName>
        <fullName evidence="1">Class I SAM-dependent methyltransferase</fullName>
    </submittedName>
</protein>
<dbReference type="PANTHER" id="PTHR43861:SF1">
    <property type="entry name" value="TRANS-ACONITATE 2-METHYLTRANSFERASE"/>
    <property type="match status" value="1"/>
</dbReference>
<keyword evidence="1" id="KW-0489">Methyltransferase</keyword>
<dbReference type="OrthoDB" id="9789123at2"/>
<accession>A0A3Q9FJD8</accession>
<keyword evidence="1" id="KW-0808">Transferase</keyword>
<dbReference type="Proteomes" id="UP000267268">
    <property type="component" value="Chromosome 1"/>
</dbReference>
<dbReference type="PANTHER" id="PTHR43861">
    <property type="entry name" value="TRANS-ACONITATE 2-METHYLTRANSFERASE-RELATED"/>
    <property type="match status" value="1"/>
</dbReference>
<dbReference type="Gene3D" id="3.40.50.150">
    <property type="entry name" value="Vaccinia Virus protein VP39"/>
    <property type="match status" value="1"/>
</dbReference>